<dbReference type="AlphaFoldDB" id="A0A7Z7HS17"/>
<evidence type="ECO:0000256" key="1">
    <source>
        <dbReference type="ARBA" id="ARBA00007613"/>
    </source>
</evidence>
<dbReference type="PANTHER" id="PTHR30203:SF33">
    <property type="entry name" value="BLR4455 PROTEIN"/>
    <property type="match status" value="1"/>
</dbReference>
<keyword evidence="2" id="KW-1134">Transmembrane beta strand</keyword>
<sequence length="496" mass="52941">MKRQGHEETKEGNTMRARQLRTWRSAWMVLALAGLGGCAVGPEYVRPAVDVPAAYKEASAEASWQPAAAQGERAAGAWWTHFGDARLDELIEQVAVNNQNVQAAAASYRQALASLETSRAARWPSVDAALASSRGVAAGSGNVPAGAARSTKSVALTASWEADLWGRIGRNVESAEALAAAGAADLQGALLSARALLVQNYLQLRIVDAQRRLYERSVAEYRRALEITRNRYEAGVAGRSDVVQAEAQLRTTEAQSLELTLQRARLEHAIAALLGKPPAGFSLAEETALPQPPMIPPGLPSQLLERRPDIAAAERRMAAANARIGVAQAAYFPALTIAGTLGYQNDRFAQLLTAPHRFWSLGPTLALALFDGGVRSAATAGALAAYDRQVAEYRQSVLEAFREVEDALVTLRLLAKEAEVQQQALAAAQELVRLGNNQYLAGTVSYLHVATAQTAALAAERSSLEIHERRLQAGVALLKAIGGDWQIPVVARAGAD</sequence>
<dbReference type="Gene3D" id="1.20.1600.10">
    <property type="entry name" value="Outer membrane efflux proteins (OEP)"/>
    <property type="match status" value="1"/>
</dbReference>
<keyword evidence="2" id="KW-0449">Lipoprotein</keyword>
<accession>A0A7Z7HS17</accession>
<dbReference type="Proteomes" id="UP000242886">
    <property type="component" value="Chromosome SDENCHOL"/>
</dbReference>
<evidence type="ECO:0000313" key="3">
    <source>
        <dbReference type="EMBL" id="SMB28726.1"/>
    </source>
</evidence>
<organism evidence="3 4">
    <name type="scientific">Sterolibacterium denitrificans</name>
    <dbReference type="NCBI Taxonomy" id="157592"/>
    <lineage>
        <taxon>Bacteria</taxon>
        <taxon>Pseudomonadati</taxon>
        <taxon>Pseudomonadota</taxon>
        <taxon>Betaproteobacteria</taxon>
        <taxon>Nitrosomonadales</taxon>
        <taxon>Sterolibacteriaceae</taxon>
        <taxon>Sterolibacterium</taxon>
    </lineage>
</organism>
<comment type="subcellular location">
    <subcellularLocation>
        <location evidence="2">Cell membrane</location>
        <topology evidence="2">Lipid-anchor</topology>
    </subcellularLocation>
</comment>
<evidence type="ECO:0000313" key="4">
    <source>
        <dbReference type="Proteomes" id="UP000242886"/>
    </source>
</evidence>
<dbReference type="PANTHER" id="PTHR30203">
    <property type="entry name" value="OUTER MEMBRANE CATION EFFLUX PROTEIN"/>
    <property type="match status" value="1"/>
</dbReference>
<gene>
    <name evidence="3" type="primary">opcM</name>
    <name evidence="3" type="ORF">SDENCHOL_20695</name>
</gene>
<keyword evidence="2" id="KW-0472">Membrane</keyword>
<dbReference type="InterPro" id="IPR010131">
    <property type="entry name" value="MdtP/NodT-like"/>
</dbReference>
<keyword evidence="4" id="KW-1185">Reference proteome</keyword>
<dbReference type="InterPro" id="IPR003423">
    <property type="entry name" value="OMP_efflux"/>
</dbReference>
<protein>
    <submittedName>
        <fullName evidence="3">Outer membrane efflux protein</fullName>
    </submittedName>
</protein>
<dbReference type="NCBIfam" id="TIGR01845">
    <property type="entry name" value="outer_NodT"/>
    <property type="match status" value="1"/>
</dbReference>
<keyword evidence="2" id="KW-0812">Transmembrane</keyword>
<dbReference type="Gene3D" id="2.20.200.10">
    <property type="entry name" value="Outer membrane efflux proteins (OEP)"/>
    <property type="match status" value="1"/>
</dbReference>
<dbReference type="GO" id="GO:0015562">
    <property type="term" value="F:efflux transmembrane transporter activity"/>
    <property type="evidence" value="ECO:0007669"/>
    <property type="project" value="InterPro"/>
</dbReference>
<comment type="similarity">
    <text evidence="1 2">Belongs to the outer membrane factor (OMF) (TC 1.B.17) family.</text>
</comment>
<dbReference type="Pfam" id="PF02321">
    <property type="entry name" value="OEP"/>
    <property type="match status" value="2"/>
</dbReference>
<name>A0A7Z7HS17_9PROT</name>
<dbReference type="EMBL" id="LT837803">
    <property type="protein sequence ID" value="SMB28726.1"/>
    <property type="molecule type" value="Genomic_DNA"/>
</dbReference>
<keyword evidence="2" id="KW-0564">Palmitate</keyword>
<dbReference type="SUPFAM" id="SSF56954">
    <property type="entry name" value="Outer membrane efflux proteins (OEP)"/>
    <property type="match status" value="1"/>
</dbReference>
<dbReference type="GO" id="GO:0005886">
    <property type="term" value="C:plasma membrane"/>
    <property type="evidence" value="ECO:0007669"/>
    <property type="project" value="UniProtKB-SubCell"/>
</dbReference>
<evidence type="ECO:0000256" key="2">
    <source>
        <dbReference type="RuleBase" id="RU362097"/>
    </source>
</evidence>
<reference evidence="3" key="1">
    <citation type="submission" date="2017-03" db="EMBL/GenBank/DDBJ databases">
        <authorList>
            <consortium name="AG Boll"/>
        </authorList>
    </citation>
    <scope>NUCLEOTIDE SEQUENCE [LARGE SCALE GENOMIC DNA]</scope>
    <source>
        <strain evidence="3">Chol</strain>
    </source>
</reference>
<proteinExistence type="inferred from homology"/>